<evidence type="ECO:0000256" key="7">
    <source>
        <dbReference type="ARBA" id="ARBA00022842"/>
    </source>
</evidence>
<reference evidence="11" key="1">
    <citation type="journal article" date="2020" name="mSystems">
        <title>Genome- and Community-Level Interaction Insights into Carbon Utilization and Element Cycling Functions of Hydrothermarchaeota in Hydrothermal Sediment.</title>
        <authorList>
            <person name="Zhou Z."/>
            <person name="Liu Y."/>
            <person name="Xu W."/>
            <person name="Pan J."/>
            <person name="Luo Z.H."/>
            <person name="Li M."/>
        </authorList>
    </citation>
    <scope>NUCLEOTIDE SEQUENCE [LARGE SCALE GENOMIC DNA]</scope>
    <source>
        <strain evidence="11">HyVt-92</strain>
    </source>
</reference>
<dbReference type="GO" id="GO:0006002">
    <property type="term" value="P:fructose 6-phosphate metabolic process"/>
    <property type="evidence" value="ECO:0007669"/>
    <property type="project" value="InterPro"/>
</dbReference>
<dbReference type="Proteomes" id="UP000886070">
    <property type="component" value="Unassembled WGS sequence"/>
</dbReference>
<evidence type="ECO:0000256" key="5">
    <source>
        <dbReference type="ARBA" id="ARBA00022723"/>
    </source>
</evidence>
<evidence type="ECO:0000256" key="3">
    <source>
        <dbReference type="ARBA" id="ARBA00022490"/>
    </source>
</evidence>
<dbReference type="GO" id="GO:0048029">
    <property type="term" value="F:monosaccharide binding"/>
    <property type="evidence" value="ECO:0007669"/>
    <property type="project" value="TreeGrafter"/>
</dbReference>
<feature type="domain" description="Phosphofructokinase" evidence="10">
    <location>
        <begin position="5"/>
        <end position="310"/>
    </location>
</feature>
<dbReference type="PRINTS" id="PR00476">
    <property type="entry name" value="PHFRCTKINASE"/>
</dbReference>
<keyword evidence="3" id="KW-0963">Cytoplasm</keyword>
<name>A0A7V5HYM5_UNCAE</name>
<accession>A0A7V5HYM5</accession>
<keyword evidence="7" id="KW-0460">Magnesium</keyword>
<comment type="caution">
    <text evidence="11">The sequence shown here is derived from an EMBL/GenBank/DDBJ whole genome shotgun (WGS) entry which is preliminary data.</text>
</comment>
<comment type="pathway">
    <text evidence="2">Carbohydrate degradation; glycolysis; D-glyceraldehyde 3-phosphate and glycerone phosphate from D-glucose: step 3/4.</text>
</comment>
<organism evidence="11">
    <name type="scientific">Aerophobetes bacterium</name>
    <dbReference type="NCBI Taxonomy" id="2030807"/>
    <lineage>
        <taxon>Bacteria</taxon>
        <taxon>Candidatus Aerophobota</taxon>
    </lineage>
</organism>
<dbReference type="InterPro" id="IPR035966">
    <property type="entry name" value="PKF_sf"/>
</dbReference>
<dbReference type="GO" id="GO:0005524">
    <property type="term" value="F:ATP binding"/>
    <property type="evidence" value="ECO:0007669"/>
    <property type="project" value="InterPro"/>
</dbReference>
<evidence type="ECO:0000313" key="11">
    <source>
        <dbReference type="EMBL" id="HHF98345.1"/>
    </source>
</evidence>
<gene>
    <name evidence="11" type="ORF">ENL39_02525</name>
</gene>
<keyword evidence="4" id="KW-0808">Transferase</keyword>
<evidence type="ECO:0000259" key="10">
    <source>
        <dbReference type="Pfam" id="PF00365"/>
    </source>
</evidence>
<dbReference type="UniPathway" id="UPA00109">
    <property type="reaction ID" value="UER00182"/>
</dbReference>
<dbReference type="GO" id="GO:0003872">
    <property type="term" value="F:6-phosphofructokinase activity"/>
    <property type="evidence" value="ECO:0007669"/>
    <property type="project" value="InterPro"/>
</dbReference>
<dbReference type="AlphaFoldDB" id="A0A7V5HYM5"/>
<evidence type="ECO:0000256" key="1">
    <source>
        <dbReference type="ARBA" id="ARBA00001946"/>
    </source>
</evidence>
<dbReference type="GO" id="GO:0070095">
    <property type="term" value="F:fructose-6-phosphate binding"/>
    <property type="evidence" value="ECO:0007669"/>
    <property type="project" value="TreeGrafter"/>
</dbReference>
<dbReference type="InterPro" id="IPR022953">
    <property type="entry name" value="ATP_PFK"/>
</dbReference>
<dbReference type="GO" id="GO:0061621">
    <property type="term" value="P:canonical glycolysis"/>
    <property type="evidence" value="ECO:0007669"/>
    <property type="project" value="TreeGrafter"/>
</dbReference>
<evidence type="ECO:0000256" key="6">
    <source>
        <dbReference type="ARBA" id="ARBA00022777"/>
    </source>
</evidence>
<dbReference type="GO" id="GO:0005945">
    <property type="term" value="C:6-phosphofructokinase complex"/>
    <property type="evidence" value="ECO:0007669"/>
    <property type="project" value="TreeGrafter"/>
</dbReference>
<comment type="cofactor">
    <cofactor evidence="1">
        <name>Mg(2+)</name>
        <dbReference type="ChEBI" id="CHEBI:18420"/>
    </cofactor>
</comment>
<evidence type="ECO:0000256" key="4">
    <source>
        <dbReference type="ARBA" id="ARBA00022679"/>
    </source>
</evidence>
<dbReference type="GO" id="GO:0046872">
    <property type="term" value="F:metal ion binding"/>
    <property type="evidence" value="ECO:0007669"/>
    <property type="project" value="UniProtKB-KW"/>
</dbReference>
<dbReference type="GO" id="GO:0030388">
    <property type="term" value="P:fructose 1,6-bisphosphate metabolic process"/>
    <property type="evidence" value="ECO:0007669"/>
    <property type="project" value="TreeGrafter"/>
</dbReference>
<evidence type="ECO:0000256" key="2">
    <source>
        <dbReference type="ARBA" id="ARBA00004679"/>
    </source>
</evidence>
<dbReference type="SUPFAM" id="SSF53784">
    <property type="entry name" value="Phosphofructokinase"/>
    <property type="match status" value="1"/>
</dbReference>
<dbReference type="GO" id="GO:0042802">
    <property type="term" value="F:identical protein binding"/>
    <property type="evidence" value="ECO:0007669"/>
    <property type="project" value="TreeGrafter"/>
</dbReference>
<keyword evidence="5" id="KW-0479">Metal-binding</keyword>
<keyword evidence="8" id="KW-0324">Glycolysis</keyword>
<keyword evidence="6" id="KW-0418">Kinase</keyword>
<dbReference type="InterPro" id="IPR000023">
    <property type="entry name" value="Phosphofructokinase_dom"/>
</dbReference>
<dbReference type="PANTHER" id="PTHR13697:SF52">
    <property type="entry name" value="ATP-DEPENDENT 6-PHOSPHOFRUCTOKINASE 3"/>
    <property type="match status" value="1"/>
</dbReference>
<comment type="similarity">
    <text evidence="9">Belongs to the phosphofructokinase type A (PFKA) family.</text>
</comment>
<dbReference type="Gene3D" id="3.40.50.460">
    <property type="entry name" value="Phosphofructokinase domain"/>
    <property type="match status" value="1"/>
</dbReference>
<dbReference type="Pfam" id="PF00365">
    <property type="entry name" value="PFK"/>
    <property type="match status" value="1"/>
</dbReference>
<sequence>MAKTVAVLTGGGHAAGLNAGIAGVIQRAKEKGWKIYGALDGWQGVVENKYVDLTDCDPMSIVNKGGSILGSSRVRPEPQQVVDSMKKNRIDALVALGGEDTLGALWSVYREFKSPVVGWPKTMDNDLSETYFTIGYPTAVTVASCAVAKSFDTACTHGRVVIAVLFGRHTDWVAAGAGAFGSADFVVPAEKSCSLDDICGKIEEIFSEREKTFGKGFAVIVVAEGASISGLESHVRQQEKELDQYGHVKLDPNLLASYLSSAIKQSTKKIFGKPIGTAPIVFTYELRNGHPVWVDMEFGYKLGIKCVDMIEEGEIGKVAVIQKEGEELKIGSSSLEKAVKVRKMEGTGFFDYDSLKPTQAFIDYGKPFLGKPKERQINMVDRTHLIS</sequence>
<evidence type="ECO:0000256" key="8">
    <source>
        <dbReference type="ARBA" id="ARBA00023152"/>
    </source>
</evidence>
<proteinExistence type="inferred from homology"/>
<dbReference type="PANTHER" id="PTHR13697">
    <property type="entry name" value="PHOSPHOFRUCTOKINASE"/>
    <property type="match status" value="1"/>
</dbReference>
<dbReference type="InterPro" id="IPR012003">
    <property type="entry name" value="ATP_PFK_prok-type"/>
</dbReference>
<dbReference type="PIRSF" id="PIRSF000532">
    <property type="entry name" value="ATP_PFK_prok"/>
    <property type="match status" value="1"/>
</dbReference>
<protein>
    <recommendedName>
        <fullName evidence="10">Phosphofructokinase domain-containing protein</fullName>
    </recommendedName>
</protein>
<dbReference type="Gene3D" id="3.40.50.450">
    <property type="match status" value="1"/>
</dbReference>
<dbReference type="GO" id="GO:0016208">
    <property type="term" value="F:AMP binding"/>
    <property type="evidence" value="ECO:0007669"/>
    <property type="project" value="TreeGrafter"/>
</dbReference>
<evidence type="ECO:0000256" key="9">
    <source>
        <dbReference type="ARBA" id="ARBA00038478"/>
    </source>
</evidence>
<dbReference type="EMBL" id="DRTT01000077">
    <property type="protein sequence ID" value="HHF98345.1"/>
    <property type="molecule type" value="Genomic_DNA"/>
</dbReference>